<accession>A0A4C1SXE8</accession>
<dbReference type="AlphaFoldDB" id="A0A4C1SXE8"/>
<evidence type="ECO:0000313" key="1">
    <source>
        <dbReference type="EMBL" id="GBP06933.1"/>
    </source>
</evidence>
<reference evidence="1 2" key="1">
    <citation type="journal article" date="2019" name="Commun. Biol.">
        <title>The bagworm genome reveals a unique fibroin gene that provides high tensile strength.</title>
        <authorList>
            <person name="Kono N."/>
            <person name="Nakamura H."/>
            <person name="Ohtoshi R."/>
            <person name="Tomita M."/>
            <person name="Numata K."/>
            <person name="Arakawa K."/>
        </authorList>
    </citation>
    <scope>NUCLEOTIDE SEQUENCE [LARGE SCALE GENOMIC DNA]</scope>
</reference>
<proteinExistence type="predicted"/>
<sequence>MTSQLAQTLTGHGRVAQYLLRFKLKDSPYCACDHTKIQDVLHLLKECDIFLREHAALKVELDVRVAMRHFLKIMENAEDRRKFYCGNGGY</sequence>
<protein>
    <submittedName>
        <fullName evidence="1">Uncharacterized protein</fullName>
    </submittedName>
</protein>
<organism evidence="1 2">
    <name type="scientific">Eumeta variegata</name>
    <name type="common">Bagworm moth</name>
    <name type="synonym">Eumeta japonica</name>
    <dbReference type="NCBI Taxonomy" id="151549"/>
    <lineage>
        <taxon>Eukaryota</taxon>
        <taxon>Metazoa</taxon>
        <taxon>Ecdysozoa</taxon>
        <taxon>Arthropoda</taxon>
        <taxon>Hexapoda</taxon>
        <taxon>Insecta</taxon>
        <taxon>Pterygota</taxon>
        <taxon>Neoptera</taxon>
        <taxon>Endopterygota</taxon>
        <taxon>Lepidoptera</taxon>
        <taxon>Glossata</taxon>
        <taxon>Ditrysia</taxon>
        <taxon>Tineoidea</taxon>
        <taxon>Psychidae</taxon>
        <taxon>Oiketicinae</taxon>
        <taxon>Eumeta</taxon>
    </lineage>
</organism>
<keyword evidence="2" id="KW-1185">Reference proteome</keyword>
<comment type="caution">
    <text evidence="1">The sequence shown here is derived from an EMBL/GenBank/DDBJ whole genome shotgun (WGS) entry which is preliminary data.</text>
</comment>
<evidence type="ECO:0000313" key="2">
    <source>
        <dbReference type="Proteomes" id="UP000299102"/>
    </source>
</evidence>
<dbReference type="Proteomes" id="UP000299102">
    <property type="component" value="Unassembled WGS sequence"/>
</dbReference>
<name>A0A4C1SXE8_EUMVA</name>
<dbReference type="OrthoDB" id="411823at2759"/>
<dbReference type="EMBL" id="BGZK01000024">
    <property type="protein sequence ID" value="GBP06933.1"/>
    <property type="molecule type" value="Genomic_DNA"/>
</dbReference>
<gene>
    <name evidence="1" type="ORF">EVAR_4378_1</name>
</gene>